<comment type="caution">
    <text evidence="1">The sequence shown here is derived from an EMBL/GenBank/DDBJ whole genome shotgun (WGS) entry which is preliminary data.</text>
</comment>
<organism evidence="1">
    <name type="scientific">marine sediment metagenome</name>
    <dbReference type="NCBI Taxonomy" id="412755"/>
    <lineage>
        <taxon>unclassified sequences</taxon>
        <taxon>metagenomes</taxon>
        <taxon>ecological metagenomes</taxon>
    </lineage>
</organism>
<reference evidence="1" key="1">
    <citation type="submission" date="2013-11" db="EMBL/GenBank/DDBJ databases">
        <title>Microbial diversity, functional groups and degradation webs in Northern and Southern Mediterranean and Red Sea marine crude oil polluted sites.</title>
        <authorList>
            <person name="Daffonchio D."/>
            <person name="Mapelli F."/>
            <person name="Ferrer M."/>
            <person name="Richter M."/>
            <person name="Cherif A."/>
            <person name="Malkawi H.I."/>
            <person name="Yakimov M.M."/>
            <person name="Abdel-Fattah Y.R."/>
            <person name="Blaghen M."/>
            <person name="Golyshin P.N."/>
            <person name="Kalogerakis N."/>
            <person name="Boon N."/>
            <person name="Magagnini M."/>
            <person name="Fava F."/>
        </authorList>
    </citation>
    <scope>NUCLEOTIDE SEQUENCE</scope>
</reference>
<dbReference type="EMBL" id="AYSL01001624">
    <property type="protein sequence ID" value="KTF05701.1"/>
    <property type="molecule type" value="Genomic_DNA"/>
</dbReference>
<sequence>QSALSGFKNGDSAFIKQGVGAII</sequence>
<accession>A0A1B6NR00</accession>
<proteinExistence type="predicted"/>
<dbReference type="AlphaFoldDB" id="A0A1B6NR00"/>
<protein>
    <submittedName>
        <fullName evidence="1">Uncharacterized protein</fullName>
    </submittedName>
</protein>
<name>A0A1B6NR00_9ZZZZ</name>
<evidence type="ECO:0000313" key="1">
    <source>
        <dbReference type="EMBL" id="KTF05701.1"/>
    </source>
</evidence>
<feature type="non-terminal residue" evidence="1">
    <location>
        <position position="1"/>
    </location>
</feature>
<gene>
    <name evidence="1" type="ORF">MGSAQ_002802</name>
</gene>